<evidence type="ECO:0000313" key="3">
    <source>
        <dbReference type="Proteomes" id="UP000070700"/>
    </source>
</evidence>
<dbReference type="STRING" id="149040.A0A194X9E2"/>
<protein>
    <recommendedName>
        <fullName evidence="1">NADPH-dependent FMN reductase-like domain-containing protein</fullName>
    </recommendedName>
</protein>
<dbReference type="PANTHER" id="PTHR30543">
    <property type="entry name" value="CHROMATE REDUCTASE"/>
    <property type="match status" value="1"/>
</dbReference>
<dbReference type="Proteomes" id="UP000070700">
    <property type="component" value="Unassembled WGS sequence"/>
</dbReference>
<dbReference type="InterPro" id="IPR050712">
    <property type="entry name" value="NAD(P)H-dep_reductase"/>
</dbReference>
<accession>A0A194X9E2</accession>
<dbReference type="EMBL" id="KQ947415">
    <property type="protein sequence ID" value="KUJ16739.1"/>
    <property type="molecule type" value="Genomic_DNA"/>
</dbReference>
<proteinExistence type="predicted"/>
<dbReference type="InterPro" id="IPR029039">
    <property type="entry name" value="Flavoprotein-like_sf"/>
</dbReference>
<dbReference type="RefSeq" id="XP_018071094.1">
    <property type="nucleotide sequence ID" value="XM_018214957.1"/>
</dbReference>
<dbReference type="OrthoDB" id="68575at2759"/>
<dbReference type="Gene3D" id="3.40.50.360">
    <property type="match status" value="1"/>
</dbReference>
<dbReference type="PANTHER" id="PTHR30543:SF21">
    <property type="entry name" value="NAD(P)H-DEPENDENT FMN REDUCTASE LOT6"/>
    <property type="match status" value="1"/>
</dbReference>
<evidence type="ECO:0000313" key="2">
    <source>
        <dbReference type="EMBL" id="KUJ16739.1"/>
    </source>
</evidence>
<keyword evidence="3" id="KW-1185">Reference proteome</keyword>
<dbReference type="GeneID" id="28824683"/>
<feature type="domain" description="NADPH-dependent FMN reductase-like" evidence="1">
    <location>
        <begin position="8"/>
        <end position="152"/>
    </location>
</feature>
<dbReference type="Pfam" id="PF03358">
    <property type="entry name" value="FMN_red"/>
    <property type="match status" value="1"/>
</dbReference>
<organism evidence="2 3">
    <name type="scientific">Mollisia scopiformis</name>
    <name type="common">Conifer needle endophyte fungus</name>
    <name type="synonym">Phialocephala scopiformis</name>
    <dbReference type="NCBI Taxonomy" id="149040"/>
    <lineage>
        <taxon>Eukaryota</taxon>
        <taxon>Fungi</taxon>
        <taxon>Dikarya</taxon>
        <taxon>Ascomycota</taxon>
        <taxon>Pezizomycotina</taxon>
        <taxon>Leotiomycetes</taxon>
        <taxon>Helotiales</taxon>
        <taxon>Mollisiaceae</taxon>
        <taxon>Mollisia</taxon>
    </lineage>
</organism>
<dbReference type="SUPFAM" id="SSF52218">
    <property type="entry name" value="Flavoproteins"/>
    <property type="match status" value="1"/>
</dbReference>
<reference evidence="2 3" key="1">
    <citation type="submission" date="2015-10" db="EMBL/GenBank/DDBJ databases">
        <title>Full genome of DAOMC 229536 Phialocephala scopiformis, a fungal endophyte of spruce producing the potent anti-insectan compound rugulosin.</title>
        <authorList>
            <consortium name="DOE Joint Genome Institute"/>
            <person name="Walker A.K."/>
            <person name="Frasz S.L."/>
            <person name="Seifert K.A."/>
            <person name="Miller J.D."/>
            <person name="Mondo S.J."/>
            <person name="Labutti K."/>
            <person name="Lipzen A."/>
            <person name="Dockter R."/>
            <person name="Kennedy M."/>
            <person name="Grigoriev I.V."/>
            <person name="Spatafora J.W."/>
        </authorList>
    </citation>
    <scope>NUCLEOTIDE SEQUENCE [LARGE SCALE GENOMIC DNA]</scope>
    <source>
        <strain evidence="2 3">CBS 120377</strain>
    </source>
</reference>
<gene>
    <name evidence="2" type="ORF">LY89DRAFT_684811</name>
</gene>
<dbReference type="AlphaFoldDB" id="A0A194X9E2"/>
<dbReference type="KEGG" id="psco:LY89DRAFT_684811"/>
<dbReference type="InterPro" id="IPR005025">
    <property type="entry name" value="FMN_Rdtase-like_dom"/>
</dbReference>
<dbReference type="GO" id="GO:0010181">
    <property type="term" value="F:FMN binding"/>
    <property type="evidence" value="ECO:0007669"/>
    <property type="project" value="TreeGrafter"/>
</dbReference>
<sequence>MTVEISKKVALVLGSTRAIRVGPNVLEFVKKAISTSSSANKATLTTIDIGTFNLPIFDEKVLPKMVPAHAQLEHEHSKKWSEAIKPYDGYIIVTPEYHGGIPGGLKNALDYLYHETQHKPAVIVSYGGHGGSQVSSHLKDVLERIEMKVVETRPQLAFAGFDETVVAATTGKLGEPTLTAWGKENEALVVKAFEELVTALEAEVSPADPAK</sequence>
<dbReference type="GO" id="GO:0005829">
    <property type="term" value="C:cytosol"/>
    <property type="evidence" value="ECO:0007669"/>
    <property type="project" value="TreeGrafter"/>
</dbReference>
<dbReference type="InParanoid" id="A0A194X9E2"/>
<dbReference type="GO" id="GO:0016491">
    <property type="term" value="F:oxidoreductase activity"/>
    <property type="evidence" value="ECO:0007669"/>
    <property type="project" value="InterPro"/>
</dbReference>
<name>A0A194X9E2_MOLSC</name>
<evidence type="ECO:0000259" key="1">
    <source>
        <dbReference type="Pfam" id="PF03358"/>
    </source>
</evidence>